<comment type="subcellular location">
    <subcellularLocation>
        <location evidence="1">Cell membrane</location>
        <topology evidence="1">Multi-pass membrane protein</topology>
    </subcellularLocation>
</comment>
<evidence type="ECO:0000256" key="3">
    <source>
        <dbReference type="ARBA" id="ARBA00022475"/>
    </source>
</evidence>
<evidence type="ECO:0000256" key="7">
    <source>
        <dbReference type="SAM" id="Phobius"/>
    </source>
</evidence>
<evidence type="ECO:0000256" key="2">
    <source>
        <dbReference type="ARBA" id="ARBA00010157"/>
    </source>
</evidence>
<dbReference type="SUPFAM" id="SSF82866">
    <property type="entry name" value="Multidrug efflux transporter AcrB transmembrane domain"/>
    <property type="match status" value="2"/>
</dbReference>
<keyword evidence="6 7" id="KW-0472">Membrane</keyword>
<keyword evidence="5 7" id="KW-1133">Transmembrane helix</keyword>
<accession>A0A848KP89</accession>
<evidence type="ECO:0000256" key="6">
    <source>
        <dbReference type="ARBA" id="ARBA00023136"/>
    </source>
</evidence>
<dbReference type="GO" id="GO:0005886">
    <property type="term" value="C:plasma membrane"/>
    <property type="evidence" value="ECO:0007669"/>
    <property type="project" value="UniProtKB-SubCell"/>
</dbReference>
<evidence type="ECO:0000259" key="8">
    <source>
        <dbReference type="PROSITE" id="PS50156"/>
    </source>
</evidence>
<feature type="transmembrane region" description="Helical" evidence="7">
    <location>
        <begin position="570"/>
        <end position="589"/>
    </location>
</feature>
<proteinExistence type="inferred from homology"/>
<dbReference type="PANTHER" id="PTHR33406:SF11">
    <property type="entry name" value="MEMBRANE PROTEIN SCO6666-RELATED"/>
    <property type="match status" value="1"/>
</dbReference>
<protein>
    <submittedName>
        <fullName evidence="9">MMPL family transporter</fullName>
    </submittedName>
</protein>
<comment type="caution">
    <text evidence="9">The sequence shown here is derived from an EMBL/GenBank/DDBJ whole genome shotgun (WGS) entry which is preliminary data.</text>
</comment>
<name>A0A848KP89_9NOCA</name>
<feature type="transmembrane region" description="Helical" evidence="7">
    <location>
        <begin position="231"/>
        <end position="254"/>
    </location>
</feature>
<feature type="transmembrane region" description="Helical" evidence="7">
    <location>
        <begin position="541"/>
        <end position="558"/>
    </location>
</feature>
<dbReference type="Pfam" id="PF03176">
    <property type="entry name" value="MMPL"/>
    <property type="match status" value="2"/>
</dbReference>
<keyword evidence="10" id="KW-1185">Reference proteome</keyword>
<evidence type="ECO:0000313" key="10">
    <source>
        <dbReference type="Proteomes" id="UP000535543"/>
    </source>
</evidence>
<dbReference type="InterPro" id="IPR050545">
    <property type="entry name" value="Mycobact_MmpL"/>
</dbReference>
<feature type="transmembrane region" description="Helical" evidence="7">
    <location>
        <begin position="682"/>
        <end position="705"/>
    </location>
</feature>
<dbReference type="PANTHER" id="PTHR33406">
    <property type="entry name" value="MEMBRANE PROTEIN MJ1562-RELATED"/>
    <property type="match status" value="1"/>
</dbReference>
<dbReference type="InterPro" id="IPR004869">
    <property type="entry name" value="MMPL_dom"/>
</dbReference>
<dbReference type="InterPro" id="IPR000731">
    <property type="entry name" value="SSD"/>
</dbReference>
<dbReference type="AlphaFoldDB" id="A0A848KP89"/>
<organism evidence="9 10">
    <name type="scientific">Antrihabitans stalactiti</name>
    <dbReference type="NCBI Taxonomy" id="2584121"/>
    <lineage>
        <taxon>Bacteria</taxon>
        <taxon>Bacillati</taxon>
        <taxon>Actinomycetota</taxon>
        <taxon>Actinomycetes</taxon>
        <taxon>Mycobacteriales</taxon>
        <taxon>Nocardiaceae</taxon>
        <taxon>Antrihabitans</taxon>
    </lineage>
</organism>
<comment type="similarity">
    <text evidence="2">Belongs to the resistance-nodulation-cell division (RND) (TC 2.A.6) family. MmpL subfamily.</text>
</comment>
<dbReference type="Proteomes" id="UP000535543">
    <property type="component" value="Unassembled WGS sequence"/>
</dbReference>
<gene>
    <name evidence="9" type="ORF">FGL95_25710</name>
</gene>
<feature type="transmembrane region" description="Helical" evidence="7">
    <location>
        <begin position="282"/>
        <end position="303"/>
    </location>
</feature>
<dbReference type="Gene3D" id="1.20.1640.10">
    <property type="entry name" value="Multidrug efflux transporter AcrB transmembrane domain"/>
    <property type="match status" value="2"/>
</dbReference>
<feature type="transmembrane region" description="Helical" evidence="7">
    <location>
        <begin position="601"/>
        <end position="621"/>
    </location>
</feature>
<evidence type="ECO:0000256" key="4">
    <source>
        <dbReference type="ARBA" id="ARBA00022692"/>
    </source>
</evidence>
<evidence type="ECO:0000313" key="9">
    <source>
        <dbReference type="EMBL" id="NMN98442.1"/>
    </source>
</evidence>
<dbReference type="EMBL" id="VCQU01000011">
    <property type="protein sequence ID" value="NMN98442.1"/>
    <property type="molecule type" value="Genomic_DNA"/>
</dbReference>
<evidence type="ECO:0000256" key="5">
    <source>
        <dbReference type="ARBA" id="ARBA00022989"/>
    </source>
</evidence>
<reference evidence="9 10" key="2">
    <citation type="submission" date="2020-06" db="EMBL/GenBank/DDBJ databases">
        <title>Antribacter stalactiti gen. nov., sp. nov., a new member of the family Nacardiaceae isolated from a cave.</title>
        <authorList>
            <person name="Kim I.S."/>
        </authorList>
    </citation>
    <scope>NUCLEOTIDE SEQUENCE [LARGE SCALE GENOMIC DNA]</scope>
    <source>
        <strain evidence="9 10">YC2-7</strain>
    </source>
</reference>
<feature type="transmembrane region" description="Helical" evidence="7">
    <location>
        <begin position="376"/>
        <end position="395"/>
    </location>
</feature>
<keyword evidence="4 7" id="KW-0812">Transmembrane</keyword>
<reference evidence="9 10" key="1">
    <citation type="submission" date="2019-05" db="EMBL/GenBank/DDBJ databases">
        <authorList>
            <person name="Lee S.D."/>
        </authorList>
    </citation>
    <scope>NUCLEOTIDE SEQUENCE [LARGE SCALE GENOMIC DNA]</scope>
    <source>
        <strain evidence="9 10">YC2-7</strain>
    </source>
</reference>
<feature type="domain" description="SSD" evidence="8">
    <location>
        <begin position="243"/>
        <end position="332"/>
    </location>
</feature>
<feature type="transmembrane region" description="Helical" evidence="7">
    <location>
        <begin position="309"/>
        <end position="333"/>
    </location>
</feature>
<dbReference type="RefSeq" id="WP_169592790.1">
    <property type="nucleotide sequence ID" value="NZ_VCQU01000011.1"/>
</dbReference>
<keyword evidence="3" id="KW-1003">Cell membrane</keyword>
<dbReference type="PROSITE" id="PS50156">
    <property type="entry name" value="SSD"/>
    <property type="match status" value="1"/>
</dbReference>
<evidence type="ECO:0000256" key="1">
    <source>
        <dbReference type="ARBA" id="ARBA00004651"/>
    </source>
</evidence>
<sequence length="746" mass="78474">MLNRIASLAIHRPKWVLAAALLIAVLSIVFGSSVAAHLKAGGFVAPDAESTQATDLLAEKFHGGEPNLILMVTAPDGVDSQAARDVGNRIAAELATESDVSAIQSYWALPDNVKSALRSEDGKSAVVAARVAGDDTVAPQRGGEIAEKLSGTTDGVEVRAGGFTVVFNQINSQITKDLAIAEAIAIPLTLLLLIWVFGSVVAAALPLMIGLFAIVTTLASLRIIAELTDVSVFALNMVTAMGLALAIDYSLFIVSRYREELARGLEPEQAVRRAVQTAGRTVVFSALTVALSLAALAVFPLYFLKSFAYAGLAVVGTAAVASILILPAALILLGQRVNSLDVRVPVKRLFGRAQKESVVPEESFWYRFVTGVTHRAAIVGVAVIVVLLLLGAPFLSVKFGLPDDRVNQPSASSRQVGDELRADFPANIGATIAAILPDFHGDKAELGDYAKQLSKVDGVTNVVSAAGVYVNGNLVPTPPIPGFAVDDAAQFTISTKVAPFSSAGEAQIDALRATPAPGGTALFTGAAAINQDGLDAIGEKLLLAFGLIALTTFILLFLFTGSVVLPLKALVLNTLSLTAAFGAMVWIFQEGHLSGLLGFTATGYLVATMPILMFCVAFGMSMDYEVFLLSRVREEWLASGKTAADNTHAVAIGVARTGRIITAAAALMAIVFFAMVSSKISFIQMFGLGLTLTVLADATLIRMVLVPALMQLMGRANWWAPKPLVALHSRIGLHEEPAHVEEKLQT</sequence>
<feature type="transmembrane region" description="Helical" evidence="7">
    <location>
        <begin position="660"/>
        <end position="676"/>
    </location>
</feature>